<dbReference type="Pfam" id="PF08448">
    <property type="entry name" value="PAS_4"/>
    <property type="match status" value="1"/>
</dbReference>
<dbReference type="SMART" id="SM00387">
    <property type="entry name" value="HATPase_c"/>
    <property type="match status" value="1"/>
</dbReference>
<dbReference type="CDD" id="cd16936">
    <property type="entry name" value="HATPase_RsbW-like"/>
    <property type="match status" value="1"/>
</dbReference>
<dbReference type="InterPro" id="IPR036890">
    <property type="entry name" value="HATPase_C_sf"/>
</dbReference>
<dbReference type="AlphaFoldDB" id="A0A5Q0H2V6"/>
<dbReference type="InterPro" id="IPR036513">
    <property type="entry name" value="STAS_dom_sf"/>
</dbReference>
<dbReference type="InterPro" id="IPR013656">
    <property type="entry name" value="PAS_4"/>
</dbReference>
<dbReference type="Pfam" id="PF07228">
    <property type="entry name" value="SpoIIE"/>
    <property type="match status" value="1"/>
</dbReference>
<feature type="domain" description="STAS" evidence="2">
    <location>
        <begin position="554"/>
        <end position="631"/>
    </location>
</feature>
<dbReference type="SUPFAM" id="SSF55785">
    <property type="entry name" value="PYP-like sensor domain (PAS domain)"/>
    <property type="match status" value="1"/>
</dbReference>
<gene>
    <name evidence="3" type="ORF">EKG83_24570</name>
</gene>
<dbReference type="EMBL" id="CP034550">
    <property type="protein sequence ID" value="QFZ20160.1"/>
    <property type="molecule type" value="Genomic_DNA"/>
</dbReference>
<dbReference type="SMART" id="SM00331">
    <property type="entry name" value="PP2C_SIG"/>
    <property type="match status" value="1"/>
</dbReference>
<dbReference type="Pfam" id="PF13466">
    <property type="entry name" value="STAS_2"/>
    <property type="match status" value="1"/>
</dbReference>
<reference evidence="4" key="1">
    <citation type="journal article" date="2021" name="Curr. Microbiol.">
        <title>Complete genome of nocamycin-producing strain Saccharothrix syringae NRRL B-16468 reveals the biosynthetic potential for secondary metabolites.</title>
        <authorList>
            <person name="Mo X."/>
            <person name="Yang S."/>
        </authorList>
    </citation>
    <scope>NUCLEOTIDE SEQUENCE [LARGE SCALE GENOMIC DNA]</scope>
    <source>
        <strain evidence="4">ATCC 51364 / DSM 43886 / JCM 6844 / KCTC 9398 / NBRC 14523 / NRRL B-16468 / INA 2240</strain>
    </source>
</reference>
<dbReference type="Gene3D" id="3.30.750.24">
    <property type="entry name" value="STAS domain"/>
    <property type="match status" value="1"/>
</dbReference>
<dbReference type="Gene3D" id="3.30.450.20">
    <property type="entry name" value="PAS domain"/>
    <property type="match status" value="1"/>
</dbReference>
<accession>A0A5Q0H2V6</accession>
<evidence type="ECO:0000256" key="1">
    <source>
        <dbReference type="ARBA" id="ARBA00022801"/>
    </source>
</evidence>
<dbReference type="PANTHER" id="PTHR43156:SF2">
    <property type="entry name" value="STAGE II SPORULATION PROTEIN E"/>
    <property type="match status" value="1"/>
</dbReference>
<dbReference type="Proteomes" id="UP000325787">
    <property type="component" value="Chromosome"/>
</dbReference>
<sequence length="650" mass="67830">MTSDSPPAPTPPVAPVAGDPAAVVACFEELPAVVWAFRGPDLVVVAANRAARASVGDRPGLVGRPVRESVPEVAGQQVFDLIEQCYSRAQVVVGDERRVLVDRDGDGRPEEGFFTFTCLPWRDGGGEVTGVVAHVVEVTGQVLARRRAEERCQAAQDLVHALQSALLPATLPVLPGVRLAARYVVAGDEHASGGDWFDAVPLPGGRVALLVGDVVGHGPAAAAAMGQLRTVALHALWSGATVADAVAQLDAFAARLPATRAATVCAVELDTATGALTGVNRGHPPALVVTAGGTTRFPGQGEPDAPLGVGRAGHAVWRDRLAPGDALLLYSDGLVERPGRPLAAGLAALAEATAAATDEAGTLPRNPADRLCVAAVERMGWLGYDDDVTVLVAQRPARPHPPLHLVLPAKAAALTWLRHGVADWLAALDVDDGTAFTVQHGVGEAVTNAVEHAYGDGRGEVLVDATLSDEGVAELVVTDRGRWRPPGAPGGRGRGLALMRHFAEAVQVTPTEDGTTVRLLFRLTRAPHLEHPPRRTGRRVDELVTDLRREPRPVLTVSGPVDAHTVDALGAALLDAGRGGPRPLVVDLTRVTHLASAGVRLLHEVTAELDAELVAPTGSTAGQVLALTDLRHRADLPEADLHGADLHRND</sequence>
<dbReference type="OrthoDB" id="118142at2"/>
<organism evidence="3 4">
    <name type="scientific">Saccharothrix syringae</name>
    <name type="common">Nocardiopsis syringae</name>
    <dbReference type="NCBI Taxonomy" id="103733"/>
    <lineage>
        <taxon>Bacteria</taxon>
        <taxon>Bacillati</taxon>
        <taxon>Actinomycetota</taxon>
        <taxon>Actinomycetes</taxon>
        <taxon>Pseudonocardiales</taxon>
        <taxon>Pseudonocardiaceae</taxon>
        <taxon>Saccharothrix</taxon>
    </lineage>
</organism>
<dbReference type="InterPro" id="IPR058548">
    <property type="entry name" value="MlaB-like_STAS"/>
</dbReference>
<dbReference type="SUPFAM" id="SSF52091">
    <property type="entry name" value="SpoIIaa-like"/>
    <property type="match status" value="1"/>
</dbReference>
<dbReference type="GO" id="GO:0016791">
    <property type="term" value="F:phosphatase activity"/>
    <property type="evidence" value="ECO:0007669"/>
    <property type="project" value="TreeGrafter"/>
</dbReference>
<dbReference type="RefSeq" id="WP_063741373.1">
    <property type="nucleotide sequence ID" value="NZ_CP034550.1"/>
</dbReference>
<dbReference type="InterPro" id="IPR035965">
    <property type="entry name" value="PAS-like_dom_sf"/>
</dbReference>
<keyword evidence="1" id="KW-0378">Hydrolase</keyword>
<dbReference type="InterPro" id="IPR036457">
    <property type="entry name" value="PPM-type-like_dom_sf"/>
</dbReference>
<dbReference type="InterPro" id="IPR001932">
    <property type="entry name" value="PPM-type_phosphatase-like_dom"/>
</dbReference>
<evidence type="ECO:0000313" key="3">
    <source>
        <dbReference type="EMBL" id="QFZ20160.1"/>
    </source>
</evidence>
<name>A0A5Q0H2V6_SACSY</name>
<dbReference type="Pfam" id="PF13581">
    <property type="entry name" value="HATPase_c_2"/>
    <property type="match status" value="1"/>
</dbReference>
<dbReference type="Gene3D" id="3.30.565.10">
    <property type="entry name" value="Histidine kinase-like ATPase, C-terminal domain"/>
    <property type="match status" value="1"/>
</dbReference>
<dbReference type="SUPFAM" id="SSF81606">
    <property type="entry name" value="PP2C-like"/>
    <property type="match status" value="1"/>
</dbReference>
<keyword evidence="4" id="KW-1185">Reference proteome</keyword>
<dbReference type="Gene3D" id="3.60.40.10">
    <property type="entry name" value="PPM-type phosphatase domain"/>
    <property type="match status" value="1"/>
</dbReference>
<dbReference type="InterPro" id="IPR052016">
    <property type="entry name" value="Bact_Sigma-Reg"/>
</dbReference>
<evidence type="ECO:0000313" key="4">
    <source>
        <dbReference type="Proteomes" id="UP000325787"/>
    </source>
</evidence>
<dbReference type="SUPFAM" id="SSF55874">
    <property type="entry name" value="ATPase domain of HSP90 chaperone/DNA topoisomerase II/histidine kinase"/>
    <property type="match status" value="1"/>
</dbReference>
<dbReference type="PROSITE" id="PS50801">
    <property type="entry name" value="STAS"/>
    <property type="match status" value="1"/>
</dbReference>
<evidence type="ECO:0000259" key="2">
    <source>
        <dbReference type="PROSITE" id="PS50801"/>
    </source>
</evidence>
<dbReference type="PANTHER" id="PTHR43156">
    <property type="entry name" value="STAGE II SPORULATION PROTEIN E-RELATED"/>
    <property type="match status" value="1"/>
</dbReference>
<dbReference type="CDD" id="cd07043">
    <property type="entry name" value="STAS_anti-anti-sigma_factors"/>
    <property type="match status" value="1"/>
</dbReference>
<dbReference type="InterPro" id="IPR003594">
    <property type="entry name" value="HATPase_dom"/>
</dbReference>
<proteinExistence type="predicted"/>
<dbReference type="KEGG" id="ssyi:EKG83_24570"/>
<protein>
    <recommendedName>
        <fullName evidence="2">STAS domain-containing protein</fullName>
    </recommendedName>
</protein>
<dbReference type="InterPro" id="IPR002645">
    <property type="entry name" value="STAS_dom"/>
</dbReference>